<accession>A0A0G1UV35</accession>
<evidence type="ECO:0000313" key="1">
    <source>
        <dbReference type="EMBL" id="KKU97906.1"/>
    </source>
</evidence>
<proteinExistence type="predicted"/>
<protein>
    <submittedName>
        <fullName evidence="1">Uncharacterized protein</fullName>
    </submittedName>
</protein>
<reference evidence="1 2" key="1">
    <citation type="journal article" date="2015" name="Nature">
        <title>rRNA introns, odd ribosomes, and small enigmatic genomes across a large radiation of phyla.</title>
        <authorList>
            <person name="Brown C.T."/>
            <person name="Hug L.A."/>
            <person name="Thomas B.C."/>
            <person name="Sharon I."/>
            <person name="Castelle C.J."/>
            <person name="Singh A."/>
            <person name="Wilkins M.J."/>
            <person name="Williams K.H."/>
            <person name="Banfield J.F."/>
        </authorList>
    </citation>
    <scope>NUCLEOTIDE SEQUENCE [LARGE SCALE GENOMIC DNA]</scope>
</reference>
<evidence type="ECO:0000313" key="2">
    <source>
        <dbReference type="Proteomes" id="UP000034600"/>
    </source>
</evidence>
<dbReference type="EMBL" id="LCPO01000038">
    <property type="protein sequence ID" value="KKU97906.1"/>
    <property type="molecule type" value="Genomic_DNA"/>
</dbReference>
<name>A0A0G1UV35_9BACT</name>
<gene>
    <name evidence="1" type="ORF">UY32_C0038G0006</name>
</gene>
<dbReference type="Proteomes" id="UP000034600">
    <property type="component" value="Unassembled WGS sequence"/>
</dbReference>
<organism evidence="1 2">
    <name type="scientific">Candidatus Jorgensenbacteria bacterium GW2011_GWC1_48_8</name>
    <dbReference type="NCBI Taxonomy" id="1618666"/>
    <lineage>
        <taxon>Bacteria</taxon>
        <taxon>Candidatus Joergenseniibacteriota</taxon>
    </lineage>
</organism>
<sequence>MSTLTSEVTMTVVPELPVSLMGLGKCEHCDGIVSLDLELQRKPGAESLSCPHCHREISFAKTFGFKPNPSSFKKVSWVGSDGNRTDVKPEDDFNLGPFRVLVGAKLVVSAS</sequence>
<dbReference type="AlphaFoldDB" id="A0A0G1UV35"/>
<comment type="caution">
    <text evidence="1">The sequence shown here is derived from an EMBL/GenBank/DDBJ whole genome shotgun (WGS) entry which is preliminary data.</text>
</comment>